<dbReference type="RefSeq" id="WP_142902943.1">
    <property type="nucleotide sequence ID" value="NZ_ML660088.1"/>
</dbReference>
<reference evidence="2 3" key="1">
    <citation type="submission" date="2019-06" db="EMBL/GenBank/DDBJ databases">
        <title>Whole genome sequence for Cellvibrionaceae sp. R142.</title>
        <authorList>
            <person name="Wang G."/>
        </authorList>
    </citation>
    <scope>NUCLEOTIDE SEQUENCE [LARGE SCALE GENOMIC DNA]</scope>
    <source>
        <strain evidence="2 3">R142</strain>
    </source>
</reference>
<accession>A0A545U5J2</accession>
<dbReference type="Gene3D" id="3.40.50.300">
    <property type="entry name" value="P-loop containing nucleotide triphosphate hydrolases"/>
    <property type="match status" value="1"/>
</dbReference>
<comment type="caution">
    <text evidence="2">The sequence shown here is derived from an EMBL/GenBank/DDBJ whole genome shotgun (WGS) entry which is preliminary data.</text>
</comment>
<dbReference type="EMBL" id="VHSG01000005">
    <property type="protein sequence ID" value="TQV84738.1"/>
    <property type="molecule type" value="Genomic_DNA"/>
</dbReference>
<dbReference type="OrthoDB" id="8889741at2"/>
<protein>
    <submittedName>
        <fullName evidence="2">ATP-binding protein</fullName>
    </submittedName>
</protein>
<dbReference type="InterPro" id="IPR003959">
    <property type="entry name" value="ATPase_AAA_core"/>
</dbReference>
<dbReference type="GO" id="GO:0016887">
    <property type="term" value="F:ATP hydrolysis activity"/>
    <property type="evidence" value="ECO:0007669"/>
    <property type="project" value="InterPro"/>
</dbReference>
<dbReference type="Proteomes" id="UP000319732">
    <property type="component" value="Unassembled WGS sequence"/>
</dbReference>
<gene>
    <name evidence="2" type="ORF">FKG94_04240</name>
</gene>
<feature type="domain" description="ATPase AAA-type core" evidence="1">
    <location>
        <begin position="281"/>
        <end position="399"/>
    </location>
</feature>
<dbReference type="InterPro" id="IPR027417">
    <property type="entry name" value="P-loop_NTPase"/>
</dbReference>
<evidence type="ECO:0000313" key="3">
    <source>
        <dbReference type="Proteomes" id="UP000319732"/>
    </source>
</evidence>
<keyword evidence="2" id="KW-0547">Nucleotide-binding</keyword>
<evidence type="ECO:0000313" key="2">
    <source>
        <dbReference type="EMBL" id="TQV84738.1"/>
    </source>
</evidence>
<keyword evidence="3" id="KW-1185">Reference proteome</keyword>
<dbReference type="Pfam" id="PF00004">
    <property type="entry name" value="AAA"/>
    <property type="match status" value="1"/>
</dbReference>
<keyword evidence="2" id="KW-0067">ATP-binding</keyword>
<sequence length="1524" mass="172781">MSEAGKRSNRGDIYQTLIAFDWALTILSDPEYQWLEVDSTTSKVDDVVIGKSDGSLICCQCKKNQTDFKSWSISDLGEELDKAAVELSRTPQAKVRFYSRSEFGSVAKLCEYSALYSNETDYIANLTTEHTKTNEILATRIADHAPGLSTYEFLSRTSFEGGLNFDRMDMLLRERLRQIASNSDAAYNALWTTLDKLGGHMGDGNLAASSMYRLTKEDLKEILRHAGAMLVPVMSTAQVRTSFSNTSAIGRSWHRDVAGRRIINPTVNGLLSAIDAKERAILLTGLPGSGKTCVMLSLQEKLEQRMKAWGDLVPLFIQSREFADLATAQERQAQGLPEQWVAQAARLAEETHVVVVIDSLDVLSIAREHSVLTYFLAQVDQLLLIPNVTVVTACRDFDRKYDRRIATRQWDCEFQCLPLNWDTEIAPLLDMLGIDLTAIDEVTRELIRNPRELALFVELAQHEGSFSVVTSQALTQRYLNAIVQNDSALGDAAMQIIEDVADEMLRSRSLSIPNQRFNAPQDILRQLKSLNVLQDTHDGRLMFGHQTLLDALVVSRAIRQGVSLNEFIEGLPPVPFVRPSIRSFFAQLAMGERREFRKQLRTVLTSNTVFHIRRLIAELFAQQVPQDADWPLIRDLRNQYREVFQVVYTQASLIEWHRFWFSYLVPELRGVNDAEGLTTHAHRITQWINEDAEGVLGFWTDMLSLDWLDSNRIAEQLILSLPELETEDLSLAVPLIEQLLSMPMLEGRRIFLGRIIARCITEGVVDDKLLWQYIAGEISEEDITKFHFDNKLHCEPHYFGDKNDNFLTQRMVRSTALLDLALEAVEQWSQIQSACYGETRVGYRYGFLGETSYHDTHSETDDQHIDSDRVLMNAIEAAILNHAKSNSDWWQKNRERLCFNHEGALCYFAVLALTNSPASNLDLIGRLLCDKDFLEFELSFELGTLIRSTFVYLDDATQDGVLEVLQTIWEEPTEDRDTRFWILRKRAEYISAIPCHLRSVELQKILDACEKIGGTFFRLPSIGMRGGLVSAPFSYEVFLEASDDGVVDLLAHYTGYDWDFDNLGIGGEREVGWQLREASSRHPSRFLDLLSSRWEDISEGFSDEIMDGVASYLAHRYGNLRANNNWEPVEVPDGPILANQTLDELERHSAHWRLNRSAANALESCAHVILDTQEADRLVFLAMGYLNFREKSVLQDDSDDWTNKGINMTSGKVAEALMILTCNFHEQGVGLPELMPNVLCLFSSNEHPAIRALILRRLPYLQSKNPELGWELFHRATQNAAGLWRNAGRCLYYAYRDHFDKVAPSLDRIRGEGNDKDMEIWGRISALAALTGHIDSVEFVNDLSALNLTEAWKGAASVWSHPENIKHHREQCLTGIETGLNAETSHAMAVASKMNSIFRDSAHTVVVPINLIRLCFNVLESDRENKGQKVFGFDAWLNTTAQRDPGAALASLEIYLAYIKRGRPYFYDHDNQLVQLTTRLFAEAEEREESDCGEMLRRVVSVQDSLLSLGASSINDWLKAAERQ</sequence>
<name>A0A545U5J2_9GAMM</name>
<dbReference type="GO" id="GO:0005524">
    <property type="term" value="F:ATP binding"/>
    <property type="evidence" value="ECO:0007669"/>
    <property type="project" value="UniProtKB-KW"/>
</dbReference>
<evidence type="ECO:0000259" key="1">
    <source>
        <dbReference type="Pfam" id="PF00004"/>
    </source>
</evidence>
<organism evidence="2 3">
    <name type="scientific">Exilibacterium tricleocarpae</name>
    <dbReference type="NCBI Taxonomy" id="2591008"/>
    <lineage>
        <taxon>Bacteria</taxon>
        <taxon>Pseudomonadati</taxon>
        <taxon>Pseudomonadota</taxon>
        <taxon>Gammaproteobacteria</taxon>
        <taxon>Cellvibrionales</taxon>
        <taxon>Cellvibrionaceae</taxon>
        <taxon>Exilibacterium</taxon>
    </lineage>
</organism>
<dbReference type="SUPFAM" id="SSF52540">
    <property type="entry name" value="P-loop containing nucleoside triphosphate hydrolases"/>
    <property type="match status" value="1"/>
</dbReference>
<proteinExistence type="predicted"/>